<dbReference type="AlphaFoldDB" id="A0AAP1RH43"/>
<dbReference type="RefSeq" id="WP_180947503.1">
    <property type="nucleotide sequence ID" value="NZ_JAFMUA010000050.1"/>
</dbReference>
<evidence type="ECO:0000313" key="1">
    <source>
        <dbReference type="EMBL" id="MBE7696224.1"/>
    </source>
</evidence>
<gene>
    <name evidence="1" type="ORF">F7645_12430</name>
</gene>
<organism evidence="1 2">
    <name type="scientific">Tenacibaculum finnmarkense genomovar finnmarkense</name>
    <dbReference type="NCBI Taxonomy" id="1458503"/>
    <lineage>
        <taxon>Bacteria</taxon>
        <taxon>Pseudomonadati</taxon>
        <taxon>Bacteroidota</taxon>
        <taxon>Flavobacteriia</taxon>
        <taxon>Flavobacteriales</taxon>
        <taxon>Flavobacteriaceae</taxon>
        <taxon>Tenacibaculum</taxon>
        <taxon>Tenacibaculum finnmarkense</taxon>
    </lineage>
</organism>
<dbReference type="Pfam" id="PF14107">
    <property type="entry name" value="DUF4280"/>
    <property type="match status" value="1"/>
</dbReference>
<comment type="caution">
    <text evidence="1">The sequence shown here is derived from an EMBL/GenBank/DDBJ whole genome shotgun (WGS) entry which is preliminary data.</text>
</comment>
<name>A0AAP1RH43_9FLAO</name>
<keyword evidence="2" id="KW-1185">Reference proteome</keyword>
<accession>A0AAP1RH43</accession>
<dbReference type="InterPro" id="IPR025460">
    <property type="entry name" value="DUF4280"/>
</dbReference>
<evidence type="ECO:0000313" key="2">
    <source>
        <dbReference type="Proteomes" id="UP000806077"/>
    </source>
</evidence>
<reference evidence="1 2" key="1">
    <citation type="journal article" date="2020" name="Int. J. Syst. Evol. Microbiol.">
        <title>Tenacibaculum piscium sp. nov., isolated from skin ulcers of sea-farmed fish, and description of Tenacibaculum finnmarkense sp. nov. with subdivision into genomovars finnmarkense and ulcerans.</title>
        <authorList>
            <person name="Olsen A.B."/>
            <person name="Spilsberg B."/>
            <person name="Nilsen H.K."/>
            <person name="Lagesen K."/>
            <person name="Gulla S."/>
            <person name="Avendano-Herrera R."/>
            <person name="Irgang R."/>
            <person name="Duchaud E."/>
            <person name="Colquhoun D.J."/>
        </authorList>
    </citation>
    <scope>NUCLEOTIDE SEQUENCE [LARGE SCALE GENOMIC DNA]</scope>
    <source>
        <strain evidence="1 2">TNO037</strain>
    </source>
</reference>
<proteinExistence type="predicted"/>
<sequence>MCDGAKIECQLCVNPEGTLTVTSNEIKIQGQVFANENDKGKPNLVFDGNCKKSPYQASPCKAVMIPIAWQGTADALIQGGKALLEDSTIMCGFGGVEIKITDHLQVNEPTELQPLMAPVILPVEEPEVINIEWKSSKKTANE</sequence>
<protein>
    <submittedName>
        <fullName evidence="1">DUF4280 domain-containing protein</fullName>
    </submittedName>
</protein>
<dbReference type="Proteomes" id="UP000806077">
    <property type="component" value="Unassembled WGS sequence"/>
</dbReference>
<dbReference type="EMBL" id="WXXV01000030">
    <property type="protein sequence ID" value="MBE7696224.1"/>
    <property type="molecule type" value="Genomic_DNA"/>
</dbReference>